<reference evidence="1 2" key="1">
    <citation type="journal article" date="2018" name="Sci. Rep.">
        <title>Genomic signatures of local adaptation to the degree of environmental predictability in rotifers.</title>
        <authorList>
            <person name="Franch-Gras L."/>
            <person name="Hahn C."/>
            <person name="Garcia-Roger E.M."/>
            <person name="Carmona M.J."/>
            <person name="Serra M."/>
            <person name="Gomez A."/>
        </authorList>
    </citation>
    <scope>NUCLEOTIDE SEQUENCE [LARGE SCALE GENOMIC DNA]</scope>
    <source>
        <strain evidence="1">HYR1</strain>
    </source>
</reference>
<protein>
    <submittedName>
        <fullName evidence="1">Uncharacterized protein</fullName>
    </submittedName>
</protein>
<dbReference type="Proteomes" id="UP000276133">
    <property type="component" value="Unassembled WGS sequence"/>
</dbReference>
<dbReference type="AlphaFoldDB" id="A0A3M7SX09"/>
<accession>A0A3M7SX09</accession>
<dbReference type="EMBL" id="REGN01000664">
    <property type="protein sequence ID" value="RNA40209.1"/>
    <property type="molecule type" value="Genomic_DNA"/>
</dbReference>
<name>A0A3M7SX09_BRAPC</name>
<evidence type="ECO:0000313" key="1">
    <source>
        <dbReference type="EMBL" id="RNA40209.1"/>
    </source>
</evidence>
<organism evidence="1 2">
    <name type="scientific">Brachionus plicatilis</name>
    <name type="common">Marine rotifer</name>
    <name type="synonym">Brachionus muelleri</name>
    <dbReference type="NCBI Taxonomy" id="10195"/>
    <lineage>
        <taxon>Eukaryota</taxon>
        <taxon>Metazoa</taxon>
        <taxon>Spiralia</taxon>
        <taxon>Gnathifera</taxon>
        <taxon>Rotifera</taxon>
        <taxon>Eurotatoria</taxon>
        <taxon>Monogononta</taxon>
        <taxon>Pseudotrocha</taxon>
        <taxon>Ploima</taxon>
        <taxon>Brachionidae</taxon>
        <taxon>Brachionus</taxon>
    </lineage>
</organism>
<keyword evidence="2" id="KW-1185">Reference proteome</keyword>
<evidence type="ECO:0000313" key="2">
    <source>
        <dbReference type="Proteomes" id="UP000276133"/>
    </source>
</evidence>
<comment type="caution">
    <text evidence="1">The sequence shown here is derived from an EMBL/GenBank/DDBJ whole genome shotgun (WGS) entry which is preliminary data.</text>
</comment>
<proteinExistence type="predicted"/>
<gene>
    <name evidence="1" type="ORF">BpHYR1_041451</name>
</gene>
<sequence>MRHKLTPIIEQVNNYLNSQTITSSFMKRASIEYEKEINSDFEINKQTAVRFDTNTKNNKINLIFWINMYRIVTFKKAVSLKPQSVQKIISYDQGSLKRQFYEIYEIRAKKCDKNLIIKIFTLYLILLKQQQSGHFRNHYMSFLKFSTKEQNKMIKNIIHQHIEKRVFYCSDRPTKKNKVTDGLSRILTYVDV</sequence>